<gene>
    <name evidence="1" type="ORF">GCM10007384_03250</name>
</gene>
<organism evidence="1 2">
    <name type="scientific">Aquimarina muelleri</name>
    <dbReference type="NCBI Taxonomy" id="279356"/>
    <lineage>
        <taxon>Bacteria</taxon>
        <taxon>Pseudomonadati</taxon>
        <taxon>Bacteroidota</taxon>
        <taxon>Flavobacteriia</taxon>
        <taxon>Flavobacteriales</taxon>
        <taxon>Flavobacteriaceae</taxon>
        <taxon>Aquimarina</taxon>
    </lineage>
</organism>
<protein>
    <submittedName>
        <fullName evidence="1">Uncharacterized protein</fullName>
    </submittedName>
</protein>
<dbReference type="EMBL" id="BMWS01000002">
    <property type="protein sequence ID" value="GGX04945.1"/>
    <property type="molecule type" value="Genomic_DNA"/>
</dbReference>
<sequence>MKHILYSQIFIIAFLFTQILNATMIPSDTISFKNKIIPEEILEEARTALSHYPELKEVSIEFKFKSSLSKSFMKAQPKIPTLFASKSKRGYVILMSRVFKVENIQLHIKDIPKEVLIGWLGHELGHIMDYQNRSSANLVLFGIKYFFSQGYIRKAERIADTYAVTHNMKDYILATKEFILSKGDLPEIYKSRIRRLYLSPDEILMLVKEQEGN</sequence>
<dbReference type="AlphaFoldDB" id="A0A918JSN5"/>
<name>A0A918JSN5_9FLAO</name>
<accession>A0A918JSN5</accession>
<proteinExistence type="predicted"/>
<evidence type="ECO:0000313" key="1">
    <source>
        <dbReference type="EMBL" id="GGX04945.1"/>
    </source>
</evidence>
<keyword evidence="2" id="KW-1185">Reference proteome</keyword>
<comment type="caution">
    <text evidence="1">The sequence shown here is derived from an EMBL/GenBank/DDBJ whole genome shotgun (WGS) entry which is preliminary data.</text>
</comment>
<dbReference type="RefSeq" id="WP_027410827.1">
    <property type="nucleotide sequence ID" value="NZ_BMWS01000002.1"/>
</dbReference>
<evidence type="ECO:0000313" key="2">
    <source>
        <dbReference type="Proteomes" id="UP000601108"/>
    </source>
</evidence>
<reference evidence="1 2" key="1">
    <citation type="journal article" date="2014" name="Int. J. Syst. Evol. Microbiol.">
        <title>Complete genome sequence of Corynebacterium casei LMG S-19264T (=DSM 44701T), isolated from a smear-ripened cheese.</title>
        <authorList>
            <consortium name="US DOE Joint Genome Institute (JGI-PGF)"/>
            <person name="Walter F."/>
            <person name="Albersmeier A."/>
            <person name="Kalinowski J."/>
            <person name="Ruckert C."/>
        </authorList>
    </citation>
    <scope>NUCLEOTIDE SEQUENCE [LARGE SCALE GENOMIC DNA]</scope>
    <source>
        <strain evidence="1 2">KCTC 12285</strain>
    </source>
</reference>
<dbReference type="Proteomes" id="UP000601108">
    <property type="component" value="Unassembled WGS sequence"/>
</dbReference>